<protein>
    <submittedName>
        <fullName evidence="1">(California timema) hypothetical protein</fullName>
    </submittedName>
</protein>
<gene>
    <name evidence="1" type="ORF">TCMB3V08_LOCUS11089</name>
</gene>
<sequence>MGAQGSKEKGLLPPRAGKMRLGSFKRAVIAPGQTMSADNPVSFCETGGRDDREPEGWIRELKQINTSLDAEFGGRWLKETHAHKFNYHAPAKLAVSSPLLTDEWERGRRTGSSRLMCWGSLFPVAVELTVHAGLKAATLTSVQPRYIPGFRLLSEVIMVVRPRQLVATDPGQRLVELPTTVDGW</sequence>
<accession>A0A7R9JGG8</accession>
<organism evidence="1">
    <name type="scientific">Timema californicum</name>
    <name type="common">California timema</name>
    <name type="synonym">Walking stick</name>
    <dbReference type="NCBI Taxonomy" id="61474"/>
    <lineage>
        <taxon>Eukaryota</taxon>
        <taxon>Metazoa</taxon>
        <taxon>Ecdysozoa</taxon>
        <taxon>Arthropoda</taxon>
        <taxon>Hexapoda</taxon>
        <taxon>Insecta</taxon>
        <taxon>Pterygota</taxon>
        <taxon>Neoptera</taxon>
        <taxon>Polyneoptera</taxon>
        <taxon>Phasmatodea</taxon>
        <taxon>Timematodea</taxon>
        <taxon>Timematoidea</taxon>
        <taxon>Timematidae</taxon>
        <taxon>Timema</taxon>
    </lineage>
</organism>
<dbReference type="AlphaFoldDB" id="A0A7R9JGG8"/>
<reference evidence="1" key="1">
    <citation type="submission" date="2020-11" db="EMBL/GenBank/DDBJ databases">
        <authorList>
            <person name="Tran Van P."/>
        </authorList>
    </citation>
    <scope>NUCLEOTIDE SEQUENCE</scope>
</reference>
<dbReference type="EMBL" id="OE187952">
    <property type="protein sequence ID" value="CAD7578549.1"/>
    <property type="molecule type" value="Genomic_DNA"/>
</dbReference>
<name>A0A7R9JGG8_TIMCA</name>
<proteinExistence type="predicted"/>
<evidence type="ECO:0000313" key="1">
    <source>
        <dbReference type="EMBL" id="CAD7578549.1"/>
    </source>
</evidence>